<dbReference type="SUPFAM" id="SSF57196">
    <property type="entry name" value="EGF/Laminin"/>
    <property type="match status" value="1"/>
</dbReference>
<keyword evidence="9" id="KW-1015">Disulfide bond</keyword>
<sequence>MTIYHEGLEDRVEIEVEHECQCDCQREPEAKPNSTNCNQRGTYECGVCHCNEGWSGDSCQCDQRGTEAEACGTEAGRMYSYASVQYNHVLPSAVSVNLRQAESQSLFRGRFIKLSRDLVLAERYAVTLESARAGNVFVLRDIVGIDVNVTIIFVLPIIVAYVATICSDRGVCECGKCRCDEGFRGTMCEECHACPGSCEANYNCIECVSFKQGIYNDTMCKERCHNINTVPLLYYEAISENFKTG</sequence>
<dbReference type="PANTHER" id="PTHR10082:SF60">
    <property type="entry name" value="INTEGRIN BETA-PS"/>
    <property type="match status" value="1"/>
</dbReference>
<dbReference type="GO" id="GO:0007160">
    <property type="term" value="P:cell-matrix adhesion"/>
    <property type="evidence" value="ECO:0007669"/>
    <property type="project" value="TreeGrafter"/>
</dbReference>
<dbReference type="InParanoid" id="K1RY28"/>
<dbReference type="Gene3D" id="2.60.40.1510">
    <property type="entry name" value="ntegrin, alpha v. Chain A, domain 3"/>
    <property type="match status" value="1"/>
</dbReference>
<evidence type="ECO:0000256" key="9">
    <source>
        <dbReference type="ARBA" id="ARBA00023157"/>
    </source>
</evidence>
<evidence type="ECO:0000256" key="1">
    <source>
        <dbReference type="ARBA" id="ARBA00004479"/>
    </source>
</evidence>
<evidence type="ECO:0000256" key="8">
    <source>
        <dbReference type="ARBA" id="ARBA00023136"/>
    </source>
</evidence>
<dbReference type="HOGENOM" id="CLU_1134491_0_0_1"/>
<dbReference type="GO" id="GO:0005178">
    <property type="term" value="F:integrin binding"/>
    <property type="evidence" value="ECO:0007669"/>
    <property type="project" value="TreeGrafter"/>
</dbReference>
<dbReference type="GO" id="GO:0033627">
    <property type="term" value="P:cell adhesion mediated by integrin"/>
    <property type="evidence" value="ECO:0007669"/>
    <property type="project" value="TreeGrafter"/>
</dbReference>
<dbReference type="PANTHER" id="PTHR10082">
    <property type="entry name" value="INTEGRIN BETA SUBUNIT"/>
    <property type="match status" value="1"/>
</dbReference>
<dbReference type="GO" id="GO:0016477">
    <property type="term" value="P:cell migration"/>
    <property type="evidence" value="ECO:0007669"/>
    <property type="project" value="TreeGrafter"/>
</dbReference>
<evidence type="ECO:0000256" key="2">
    <source>
        <dbReference type="ARBA" id="ARBA00007449"/>
    </source>
</evidence>
<dbReference type="Gene3D" id="2.10.25.10">
    <property type="entry name" value="Laminin"/>
    <property type="match status" value="1"/>
</dbReference>
<feature type="domain" description="Integrin beta epidermal growth factor-like" evidence="11">
    <location>
        <begin position="29"/>
        <end position="54"/>
    </location>
</feature>
<dbReference type="Pfam" id="PF18372">
    <property type="entry name" value="I-EGF_1"/>
    <property type="match status" value="1"/>
</dbReference>
<evidence type="ECO:0000256" key="10">
    <source>
        <dbReference type="ARBA" id="ARBA00023180"/>
    </source>
</evidence>
<dbReference type="InterPro" id="IPR040622">
    <property type="entry name" value="EGF_integrin_1"/>
</dbReference>
<gene>
    <name evidence="12" type="ORF">CGI_10026932</name>
</gene>
<name>K1RY28_MAGGI</name>
<evidence type="ECO:0000313" key="12">
    <source>
        <dbReference type="EMBL" id="EKC39926.1"/>
    </source>
</evidence>
<keyword evidence="6" id="KW-1133">Transmembrane helix</keyword>
<dbReference type="GO" id="GO:0005925">
    <property type="term" value="C:focal adhesion"/>
    <property type="evidence" value="ECO:0007669"/>
    <property type="project" value="TreeGrafter"/>
</dbReference>
<dbReference type="EMBL" id="JH816287">
    <property type="protein sequence ID" value="EKC39926.1"/>
    <property type="molecule type" value="Genomic_DNA"/>
</dbReference>
<evidence type="ECO:0000256" key="4">
    <source>
        <dbReference type="ARBA" id="ARBA00022692"/>
    </source>
</evidence>
<dbReference type="FunFam" id="2.10.25.10:FF:000075">
    <property type="entry name" value="Integrin beta"/>
    <property type="match status" value="1"/>
</dbReference>
<dbReference type="AlphaFoldDB" id="K1RY28"/>
<keyword evidence="10" id="KW-0325">Glycoprotein</keyword>
<keyword evidence="4" id="KW-0812">Transmembrane</keyword>
<proteinExistence type="inferred from homology"/>
<keyword evidence="5" id="KW-0677">Repeat</keyword>
<keyword evidence="3" id="KW-0245">EGF-like domain</keyword>
<comment type="similarity">
    <text evidence="2">Belongs to the integrin beta chain family.</text>
</comment>
<dbReference type="Pfam" id="PF23106">
    <property type="entry name" value="EGF_Teneurin"/>
    <property type="match status" value="1"/>
</dbReference>
<dbReference type="GO" id="GO:0098609">
    <property type="term" value="P:cell-cell adhesion"/>
    <property type="evidence" value="ECO:0007669"/>
    <property type="project" value="TreeGrafter"/>
</dbReference>
<dbReference type="GO" id="GO:0009986">
    <property type="term" value="C:cell surface"/>
    <property type="evidence" value="ECO:0007669"/>
    <property type="project" value="TreeGrafter"/>
</dbReference>
<evidence type="ECO:0000256" key="7">
    <source>
        <dbReference type="ARBA" id="ARBA00023037"/>
    </source>
</evidence>
<reference evidence="12" key="1">
    <citation type="journal article" date="2012" name="Nature">
        <title>The oyster genome reveals stress adaptation and complexity of shell formation.</title>
        <authorList>
            <person name="Zhang G."/>
            <person name="Fang X."/>
            <person name="Guo X."/>
            <person name="Li L."/>
            <person name="Luo R."/>
            <person name="Xu F."/>
            <person name="Yang P."/>
            <person name="Zhang L."/>
            <person name="Wang X."/>
            <person name="Qi H."/>
            <person name="Xiong Z."/>
            <person name="Que H."/>
            <person name="Xie Y."/>
            <person name="Holland P.W."/>
            <person name="Paps J."/>
            <person name="Zhu Y."/>
            <person name="Wu F."/>
            <person name="Chen Y."/>
            <person name="Wang J."/>
            <person name="Peng C."/>
            <person name="Meng J."/>
            <person name="Yang L."/>
            <person name="Liu J."/>
            <person name="Wen B."/>
            <person name="Zhang N."/>
            <person name="Huang Z."/>
            <person name="Zhu Q."/>
            <person name="Feng Y."/>
            <person name="Mount A."/>
            <person name="Hedgecock D."/>
            <person name="Xu Z."/>
            <person name="Liu Y."/>
            <person name="Domazet-Loso T."/>
            <person name="Du Y."/>
            <person name="Sun X."/>
            <person name="Zhang S."/>
            <person name="Liu B."/>
            <person name="Cheng P."/>
            <person name="Jiang X."/>
            <person name="Li J."/>
            <person name="Fan D."/>
            <person name="Wang W."/>
            <person name="Fu W."/>
            <person name="Wang T."/>
            <person name="Wang B."/>
            <person name="Zhang J."/>
            <person name="Peng Z."/>
            <person name="Li Y."/>
            <person name="Li N."/>
            <person name="Wang J."/>
            <person name="Chen M."/>
            <person name="He Y."/>
            <person name="Tan F."/>
            <person name="Song X."/>
            <person name="Zheng Q."/>
            <person name="Huang R."/>
            <person name="Yang H."/>
            <person name="Du X."/>
            <person name="Chen L."/>
            <person name="Yang M."/>
            <person name="Gaffney P.M."/>
            <person name="Wang S."/>
            <person name="Luo L."/>
            <person name="She Z."/>
            <person name="Ming Y."/>
            <person name="Huang W."/>
            <person name="Zhang S."/>
            <person name="Huang B."/>
            <person name="Zhang Y."/>
            <person name="Qu T."/>
            <person name="Ni P."/>
            <person name="Miao G."/>
            <person name="Wang J."/>
            <person name="Wang Q."/>
            <person name="Steinberg C.E."/>
            <person name="Wang H."/>
            <person name="Li N."/>
            <person name="Qian L."/>
            <person name="Zhang G."/>
            <person name="Li Y."/>
            <person name="Yang H."/>
            <person name="Liu X."/>
            <person name="Wang J."/>
            <person name="Yin Y."/>
            <person name="Wang J."/>
        </authorList>
    </citation>
    <scope>NUCLEOTIDE SEQUENCE [LARGE SCALE GENOMIC DNA]</scope>
    <source>
        <strain evidence="12">05x7-T-G4-1.051#20</strain>
    </source>
</reference>
<evidence type="ECO:0000256" key="5">
    <source>
        <dbReference type="ARBA" id="ARBA00022737"/>
    </source>
</evidence>
<dbReference type="GO" id="GO:0007229">
    <property type="term" value="P:integrin-mediated signaling pathway"/>
    <property type="evidence" value="ECO:0007669"/>
    <property type="project" value="UniProtKB-KW"/>
</dbReference>
<dbReference type="GO" id="GO:0008305">
    <property type="term" value="C:integrin complex"/>
    <property type="evidence" value="ECO:0007669"/>
    <property type="project" value="TreeGrafter"/>
</dbReference>
<evidence type="ECO:0000256" key="3">
    <source>
        <dbReference type="ARBA" id="ARBA00022536"/>
    </source>
</evidence>
<evidence type="ECO:0000256" key="6">
    <source>
        <dbReference type="ARBA" id="ARBA00022989"/>
    </source>
</evidence>
<keyword evidence="7 12" id="KW-0401">Integrin</keyword>
<protein>
    <submittedName>
        <fullName evidence="12">Integrin beta-3</fullName>
    </submittedName>
</protein>
<comment type="subcellular location">
    <subcellularLocation>
        <location evidence="1">Membrane</location>
        <topology evidence="1">Single-pass type I membrane protein</topology>
    </subcellularLocation>
</comment>
<organism evidence="12">
    <name type="scientific">Magallana gigas</name>
    <name type="common">Pacific oyster</name>
    <name type="synonym">Crassostrea gigas</name>
    <dbReference type="NCBI Taxonomy" id="29159"/>
    <lineage>
        <taxon>Eukaryota</taxon>
        <taxon>Metazoa</taxon>
        <taxon>Spiralia</taxon>
        <taxon>Lophotrochozoa</taxon>
        <taxon>Mollusca</taxon>
        <taxon>Bivalvia</taxon>
        <taxon>Autobranchia</taxon>
        <taxon>Pteriomorphia</taxon>
        <taxon>Ostreida</taxon>
        <taxon>Ostreoidea</taxon>
        <taxon>Ostreidae</taxon>
        <taxon>Magallana</taxon>
    </lineage>
</organism>
<evidence type="ECO:0000259" key="11">
    <source>
        <dbReference type="Pfam" id="PF18372"/>
    </source>
</evidence>
<accession>K1RY28</accession>
<dbReference type="InterPro" id="IPR015812">
    <property type="entry name" value="Integrin_bsu"/>
</dbReference>
<keyword evidence="8" id="KW-0472">Membrane</keyword>